<keyword evidence="4" id="KW-1185">Reference proteome</keyword>
<keyword evidence="1" id="KW-0560">Oxidoreductase</keyword>
<feature type="region of interest" description="Disordered" evidence="2">
    <location>
        <begin position="406"/>
        <end position="441"/>
    </location>
</feature>
<dbReference type="AlphaFoldDB" id="A0A2G7G2M2"/>
<dbReference type="EMBL" id="NEXV01000221">
    <property type="protein sequence ID" value="PIG86835.1"/>
    <property type="molecule type" value="Genomic_DNA"/>
</dbReference>
<dbReference type="Pfam" id="PF14027">
    <property type="entry name" value="Questin_oxidase"/>
    <property type="match status" value="1"/>
</dbReference>
<dbReference type="STRING" id="656916.A0A2G7G2M2"/>
<feature type="region of interest" description="Disordered" evidence="2">
    <location>
        <begin position="790"/>
        <end position="837"/>
    </location>
</feature>
<feature type="region of interest" description="Disordered" evidence="2">
    <location>
        <begin position="493"/>
        <end position="538"/>
    </location>
</feature>
<dbReference type="PANTHER" id="PTHR35870">
    <property type="entry name" value="PROTEIN, PUTATIVE (AFU_ORTHOLOGUE AFUA_5G03330)-RELATED"/>
    <property type="match status" value="1"/>
</dbReference>
<name>A0A2G7G2M2_9EURO</name>
<evidence type="ECO:0000313" key="3">
    <source>
        <dbReference type="EMBL" id="PIG86835.1"/>
    </source>
</evidence>
<evidence type="ECO:0000256" key="2">
    <source>
        <dbReference type="SAM" id="MobiDB-lite"/>
    </source>
</evidence>
<feature type="compositionally biased region" description="Polar residues" evidence="2">
    <location>
        <begin position="814"/>
        <end position="833"/>
    </location>
</feature>
<dbReference type="Proteomes" id="UP000231358">
    <property type="component" value="Unassembled WGS sequence"/>
</dbReference>
<protein>
    <submittedName>
        <fullName evidence="3">HypA-like protein</fullName>
    </submittedName>
</protein>
<feature type="compositionally biased region" description="Basic and acidic residues" evidence="2">
    <location>
        <begin position="709"/>
        <end position="718"/>
    </location>
</feature>
<accession>A0A2G7G2M2</accession>
<evidence type="ECO:0000256" key="1">
    <source>
        <dbReference type="ARBA" id="ARBA00023002"/>
    </source>
</evidence>
<proteinExistence type="predicted"/>
<evidence type="ECO:0000313" key="4">
    <source>
        <dbReference type="Proteomes" id="UP000231358"/>
    </source>
</evidence>
<gene>
    <name evidence="3" type="ORF">AARAC_002939</name>
</gene>
<comment type="caution">
    <text evidence="3">The sequence shown here is derived from an EMBL/GenBank/DDBJ whole genome shotgun (WGS) entry which is preliminary data.</text>
</comment>
<organism evidence="3 4">
    <name type="scientific">Aspergillus arachidicola</name>
    <dbReference type="NCBI Taxonomy" id="656916"/>
    <lineage>
        <taxon>Eukaryota</taxon>
        <taxon>Fungi</taxon>
        <taxon>Dikarya</taxon>
        <taxon>Ascomycota</taxon>
        <taxon>Pezizomycotina</taxon>
        <taxon>Eurotiomycetes</taxon>
        <taxon>Eurotiomycetidae</taxon>
        <taxon>Eurotiales</taxon>
        <taxon>Aspergillaceae</taxon>
        <taxon>Aspergillus</taxon>
        <taxon>Aspergillus subgen. Circumdati</taxon>
    </lineage>
</organism>
<feature type="region of interest" description="Disordered" evidence="2">
    <location>
        <begin position="709"/>
        <end position="729"/>
    </location>
</feature>
<reference evidence="3 4" key="1">
    <citation type="submission" date="2017-05" db="EMBL/GenBank/DDBJ databases">
        <title>Genome sequence for an aflatoxigenic pathogen of Argentinian peanut, Aspergillus arachidicola.</title>
        <authorList>
            <person name="Moore G."/>
            <person name="Beltz S.B."/>
            <person name="Mack B.M."/>
        </authorList>
    </citation>
    <scope>NUCLEOTIDE SEQUENCE [LARGE SCALE GENOMIC DNA]</scope>
    <source>
        <strain evidence="3 4">CBS 117610</strain>
    </source>
</reference>
<sequence length="909" mass="103142">MATARKIELSTSDSGVYSAGVREDAARAASEVLQENLEKHHIYFNDSGFHNHIVHHILTMFALGASPDEIKAAYERNKSYQRPALPANDSVVQSLYDQARFKECLGKRNNYPNFLEYFQREIETKGVEDVVNQYIFAGDDLAEDMLVRLFGGLIHPLIHLGFGIEFNQPAIVAEALAQAATHEDWTGPMFLLPAEKAAGGIGKPGKKTLLQILEEIRNNEKLANSAHWDDENRMRDGVLVRAPDEMIKYAAEFTISEDQKEEKLVEIVDTVAYFTATAQRPSKQVKFDFFYIHGMNASIFLTKFISLPWLEVRSKLRLLEWKGRLNLLLYVSRNTPELYLNDVTEYQASRTWEDIFAYANAHPRDDGHIGKLVRAVANGERVCRPYEAKANDLGLTITGDMWLKIGNMDPSAGEEPTMAGDDNSNRNRDSSAQSSQLWPDDDNPFVAFRRFADEQISSMLQSVTGLPSTVTAPPPDHWSIFSDDRYYKDAYTRQRQSGDGKEGDHYAGSETGASAESTDNPPSQSRWPGSDDPWQSHRTRRQTLPYDPFDIDFFFDSFFDRFWFDDRVSSRFLHPYNRPLFSSMINDESPAWPVAYLMFSPYSPLHLERQAQYRSSRERGVFSSLMSTLNLSAEHDPAEPQWREAFEDLLRLENGKPMLDRDPADISKRESGKDWLQGLVKRGSLGDRFKYISGTEGRPWSTITFDSAKSTEDGRSLAEEEASTNSTKAKISWGDAETESVTELDMYDRFLADIEAREREFFKDAHESPLLRLLLEDRYRTPDNRVSLRKANGVEDTESSLDQVSGEHQKTVSEIDSQPSTNTSPAETNNSVAENKHYVISTKTSTERIRLPDGSIQTKTVKTQRFADGREESNESIEVVNPLQVNQEPTNPEGAPSDEKPSGWFWKGE</sequence>
<feature type="compositionally biased region" description="Basic and acidic residues" evidence="2">
    <location>
        <begin position="493"/>
        <end position="507"/>
    </location>
</feature>
<feature type="compositionally biased region" description="Polar residues" evidence="2">
    <location>
        <begin position="511"/>
        <end position="527"/>
    </location>
</feature>
<dbReference type="GO" id="GO:0016491">
    <property type="term" value="F:oxidoreductase activity"/>
    <property type="evidence" value="ECO:0007669"/>
    <property type="project" value="UniProtKB-KW"/>
</dbReference>
<dbReference type="PANTHER" id="PTHR35870:SF1">
    <property type="entry name" value="PROTEIN, PUTATIVE (AFU_ORTHOLOGUE AFUA_5G03330)-RELATED"/>
    <property type="match status" value="1"/>
</dbReference>
<dbReference type="InterPro" id="IPR025337">
    <property type="entry name" value="Questin_oxidase-like"/>
</dbReference>
<feature type="region of interest" description="Disordered" evidence="2">
    <location>
        <begin position="852"/>
        <end position="909"/>
    </location>
</feature>